<proteinExistence type="predicted"/>
<reference evidence="1 2" key="1">
    <citation type="submission" date="2019-06" db="EMBL/GenBank/DDBJ databases">
        <authorList>
            <person name="Rodrigo-Torres L."/>
            <person name="Arahal R. D."/>
            <person name="Lucena T."/>
        </authorList>
    </citation>
    <scope>NUCLEOTIDE SEQUENCE [LARGE SCALE GENOMIC DNA]</scope>
    <source>
        <strain evidence="1 2">INIA P508</strain>
    </source>
</reference>
<gene>
    <name evidence="1" type="ORF">LMUP508_01151</name>
</gene>
<dbReference type="EMBL" id="CABFNH010000014">
    <property type="protein sequence ID" value="VTZ90374.1"/>
    <property type="molecule type" value="Genomic_DNA"/>
</dbReference>
<name>A0A508YN54_LIMMU</name>
<accession>A0A508YN54</accession>
<dbReference type="AlphaFoldDB" id="A0A508YN54"/>
<dbReference type="RefSeq" id="WP_143113055.1">
    <property type="nucleotide sequence ID" value="NZ_CABFNH010000014.1"/>
</dbReference>
<sequence>MYNVIYKETFIEGLTDLWKQRKDVVNMLTDAGMELDEGTRVYIYPNVTEFGKMNLLQGYYEGLDLDRIIDYGDLPDPLKYFDYEKFGRDYIATGHDKCIHEMPETGEIVLAF</sequence>
<organism evidence="1 2">
    <name type="scientific">Limosilactobacillus mucosae</name>
    <name type="common">Lactobacillus mucosae</name>
    <dbReference type="NCBI Taxonomy" id="97478"/>
    <lineage>
        <taxon>Bacteria</taxon>
        <taxon>Bacillati</taxon>
        <taxon>Bacillota</taxon>
        <taxon>Bacilli</taxon>
        <taxon>Lactobacillales</taxon>
        <taxon>Lactobacillaceae</taxon>
        <taxon>Limosilactobacillus</taxon>
    </lineage>
</organism>
<evidence type="ECO:0000313" key="1">
    <source>
        <dbReference type="EMBL" id="VTZ90374.1"/>
    </source>
</evidence>
<protein>
    <submittedName>
        <fullName evidence="1">Uncharacterized protein</fullName>
    </submittedName>
</protein>
<evidence type="ECO:0000313" key="2">
    <source>
        <dbReference type="Proteomes" id="UP000365705"/>
    </source>
</evidence>
<dbReference type="Proteomes" id="UP000365705">
    <property type="component" value="Unassembled WGS sequence"/>
</dbReference>